<keyword evidence="6 7" id="KW-0413">Isomerase</keyword>
<dbReference type="GO" id="GO:0008880">
    <property type="term" value="F:glucuronate isomerase activity"/>
    <property type="evidence" value="ECO:0007669"/>
    <property type="project" value="UniProtKB-UniRule"/>
</dbReference>
<dbReference type="Gene3D" id="1.10.2020.10">
    <property type="entry name" value="uronate isomerase, domain 2, chain A"/>
    <property type="match status" value="1"/>
</dbReference>
<evidence type="ECO:0000313" key="9">
    <source>
        <dbReference type="Proteomes" id="UP000530571"/>
    </source>
</evidence>
<dbReference type="GO" id="GO:0019698">
    <property type="term" value="P:D-galacturonate catabolic process"/>
    <property type="evidence" value="ECO:0007669"/>
    <property type="project" value="TreeGrafter"/>
</dbReference>
<dbReference type="EMBL" id="JACIDZ010000014">
    <property type="protein sequence ID" value="MBB4123751.1"/>
    <property type="molecule type" value="Genomic_DNA"/>
</dbReference>
<dbReference type="PANTHER" id="PTHR30068">
    <property type="entry name" value="URONATE ISOMERASE"/>
    <property type="match status" value="1"/>
</dbReference>
<comment type="catalytic activity">
    <reaction evidence="1 7">
        <text>D-glucuronate = D-fructuronate</text>
        <dbReference type="Rhea" id="RHEA:13049"/>
        <dbReference type="ChEBI" id="CHEBI:58720"/>
        <dbReference type="ChEBI" id="CHEBI:59863"/>
        <dbReference type="EC" id="5.3.1.12"/>
    </reaction>
</comment>
<evidence type="ECO:0000256" key="3">
    <source>
        <dbReference type="ARBA" id="ARBA00008397"/>
    </source>
</evidence>
<dbReference type="PANTHER" id="PTHR30068:SF4">
    <property type="entry name" value="URONATE ISOMERASE"/>
    <property type="match status" value="1"/>
</dbReference>
<evidence type="ECO:0000256" key="7">
    <source>
        <dbReference type="HAMAP-Rule" id="MF_00675"/>
    </source>
</evidence>
<dbReference type="InterPro" id="IPR003766">
    <property type="entry name" value="Uronate_isomerase"/>
</dbReference>
<dbReference type="InterPro" id="IPR032466">
    <property type="entry name" value="Metal_Hydrolase"/>
</dbReference>
<dbReference type="GO" id="GO:0042840">
    <property type="term" value="P:D-glucuronate catabolic process"/>
    <property type="evidence" value="ECO:0007669"/>
    <property type="project" value="TreeGrafter"/>
</dbReference>
<evidence type="ECO:0000313" key="8">
    <source>
        <dbReference type="EMBL" id="MBB4123751.1"/>
    </source>
</evidence>
<dbReference type="UniPathway" id="UPA00246"/>
<evidence type="ECO:0000256" key="5">
    <source>
        <dbReference type="ARBA" id="ARBA00020555"/>
    </source>
</evidence>
<dbReference type="RefSeq" id="WP_183489308.1">
    <property type="nucleotide sequence ID" value="NZ_JACIDZ010000014.1"/>
</dbReference>
<keyword evidence="9" id="KW-1185">Reference proteome</keyword>
<protein>
    <recommendedName>
        <fullName evidence="5 7">Uronate isomerase</fullName>
        <ecNumber evidence="4 7">5.3.1.12</ecNumber>
    </recommendedName>
    <alternativeName>
        <fullName evidence="7">Glucuronate isomerase</fullName>
    </alternativeName>
    <alternativeName>
        <fullName evidence="7">Uronic isomerase</fullName>
    </alternativeName>
</protein>
<dbReference type="Proteomes" id="UP000530571">
    <property type="component" value="Unassembled WGS sequence"/>
</dbReference>
<evidence type="ECO:0000256" key="4">
    <source>
        <dbReference type="ARBA" id="ARBA00012546"/>
    </source>
</evidence>
<accession>A0A7W6KM39</accession>
<comment type="catalytic activity">
    <reaction evidence="7">
        <text>aldehydo-D-galacturonate = keto-D-tagaturonate</text>
        <dbReference type="Rhea" id="RHEA:27702"/>
        <dbReference type="ChEBI" id="CHEBI:12952"/>
        <dbReference type="ChEBI" id="CHEBI:17886"/>
    </reaction>
</comment>
<organism evidence="8 9">
    <name type="scientific">Martelella radicis</name>
    <dbReference type="NCBI Taxonomy" id="1397476"/>
    <lineage>
        <taxon>Bacteria</taxon>
        <taxon>Pseudomonadati</taxon>
        <taxon>Pseudomonadota</taxon>
        <taxon>Alphaproteobacteria</taxon>
        <taxon>Hyphomicrobiales</taxon>
        <taxon>Aurantimonadaceae</taxon>
        <taxon>Martelella</taxon>
    </lineage>
</organism>
<comment type="similarity">
    <text evidence="3 7">Belongs to the metallo-dependent hydrolases superfamily. Uronate isomerase family.</text>
</comment>
<reference evidence="8 9" key="1">
    <citation type="submission" date="2020-08" db="EMBL/GenBank/DDBJ databases">
        <title>Genomic Encyclopedia of Type Strains, Phase IV (KMG-IV): sequencing the most valuable type-strain genomes for metagenomic binning, comparative biology and taxonomic classification.</title>
        <authorList>
            <person name="Goeker M."/>
        </authorList>
    </citation>
    <scope>NUCLEOTIDE SEQUENCE [LARGE SCALE GENOMIC DNA]</scope>
    <source>
        <strain evidence="8 9">DSM 28101</strain>
    </source>
</reference>
<sequence>MPSFIHDDFLLDTEFSRRLYHGYAKDKPIYDYHCHLPPNEIAGNYQFQDLWDIWLRGDHYKWRAMRANGVSERFCTGDAAPREKFDAWARTVPATIGNPLYHWTHLELKRPFGIDDVLLSEKAAGHVWDACKEMLADPSFSARSIMDRMNVHTAVSVDDPVDDLSYVVEAAKDTRFKAKVRPCFRPDRITAIDHPGFVSYLEKLEAASGVSITDMASLFDALSQRLDHFASHGCTIADQALDVVTYREAGEAELNAILKARRDGVMPSPDEFSAFRTALLIFFGREYNRRSWVQQFHIGAYRNVNTRKVAEVGEACGFDSINDQPIAMPLGRLLDAMEKTGELPRTILYCLNPADNEMIAAMCGNFQDGEIRGKIQFGSGWWFNDQKDGMLRQMNQLANFGLLSRFVGMLTDSRSFLSYTRHEYFRRVLCQYLGHGVASGEIPADEALLGRMVEDICFDNAVEYFQVNV</sequence>
<gene>
    <name evidence="7" type="primary">uxaC</name>
    <name evidence="8" type="ORF">GGR30_003699</name>
</gene>
<dbReference type="EC" id="5.3.1.12" evidence="4 7"/>
<dbReference type="SUPFAM" id="SSF51556">
    <property type="entry name" value="Metallo-dependent hydrolases"/>
    <property type="match status" value="1"/>
</dbReference>
<evidence type="ECO:0000256" key="1">
    <source>
        <dbReference type="ARBA" id="ARBA00001165"/>
    </source>
</evidence>
<dbReference type="NCBIfam" id="NF002794">
    <property type="entry name" value="PRK02925.1"/>
    <property type="match status" value="1"/>
</dbReference>
<proteinExistence type="inferred from homology"/>
<comment type="caution">
    <text evidence="8">The sequence shown here is derived from an EMBL/GenBank/DDBJ whole genome shotgun (WGS) entry which is preliminary data.</text>
</comment>
<comment type="pathway">
    <text evidence="2 7">Carbohydrate metabolism; pentose and glucuronate interconversion.</text>
</comment>
<dbReference type="AlphaFoldDB" id="A0A7W6KM39"/>
<name>A0A7W6KM39_9HYPH</name>
<dbReference type="Pfam" id="PF02614">
    <property type="entry name" value="UxaC"/>
    <property type="match status" value="1"/>
</dbReference>
<dbReference type="Gene3D" id="3.20.20.140">
    <property type="entry name" value="Metal-dependent hydrolases"/>
    <property type="match status" value="1"/>
</dbReference>
<evidence type="ECO:0000256" key="2">
    <source>
        <dbReference type="ARBA" id="ARBA00004892"/>
    </source>
</evidence>
<evidence type="ECO:0000256" key="6">
    <source>
        <dbReference type="ARBA" id="ARBA00023235"/>
    </source>
</evidence>
<dbReference type="HAMAP" id="MF_00675">
    <property type="entry name" value="UxaC"/>
    <property type="match status" value="1"/>
</dbReference>